<feature type="region of interest" description="Disordered" evidence="1">
    <location>
        <begin position="36"/>
        <end position="55"/>
    </location>
</feature>
<accession>A0ABS4B642</accession>
<dbReference type="InterPro" id="IPR043128">
    <property type="entry name" value="Rev_trsase/Diguanyl_cyclase"/>
</dbReference>
<dbReference type="InterPro" id="IPR029787">
    <property type="entry name" value="Nucleotide_cyclase"/>
</dbReference>
<organism evidence="3 4">
    <name type="scientific">Aeromonas sanarellii</name>
    <dbReference type="NCBI Taxonomy" id="633415"/>
    <lineage>
        <taxon>Bacteria</taxon>
        <taxon>Pseudomonadati</taxon>
        <taxon>Pseudomonadota</taxon>
        <taxon>Gammaproteobacteria</taxon>
        <taxon>Aeromonadales</taxon>
        <taxon>Aeromonadaceae</taxon>
        <taxon>Aeromonas</taxon>
    </lineage>
</organism>
<proteinExistence type="predicted"/>
<evidence type="ECO:0000313" key="4">
    <source>
        <dbReference type="Proteomes" id="UP000666661"/>
    </source>
</evidence>
<name>A0ABS4B642_9GAMM</name>
<dbReference type="Gene3D" id="3.30.70.270">
    <property type="match status" value="1"/>
</dbReference>
<protein>
    <recommendedName>
        <fullName evidence="2">GGDEF domain-containing protein</fullName>
    </recommendedName>
</protein>
<sequence length="55" mass="6264">MADLRLMLSLGHCRQPPSITLLETIRRADLALYQAKGNGRNRRESWQDDGQEKPG</sequence>
<evidence type="ECO:0000256" key="1">
    <source>
        <dbReference type="SAM" id="MobiDB-lite"/>
    </source>
</evidence>
<dbReference type="InterPro" id="IPR000160">
    <property type="entry name" value="GGDEF_dom"/>
</dbReference>
<dbReference type="EMBL" id="JAGIQF010000004">
    <property type="protein sequence ID" value="MBP0602953.1"/>
    <property type="molecule type" value="Genomic_DNA"/>
</dbReference>
<evidence type="ECO:0000259" key="2">
    <source>
        <dbReference type="PROSITE" id="PS50887"/>
    </source>
</evidence>
<dbReference type="SUPFAM" id="SSF55073">
    <property type="entry name" value="Nucleotide cyclase"/>
    <property type="match status" value="1"/>
</dbReference>
<evidence type="ECO:0000313" key="3">
    <source>
        <dbReference type="EMBL" id="MBP0602953.1"/>
    </source>
</evidence>
<dbReference type="Proteomes" id="UP000666661">
    <property type="component" value="Unassembled WGS sequence"/>
</dbReference>
<gene>
    <name evidence="3" type="ORF">J8I01_10590</name>
</gene>
<keyword evidence="4" id="KW-1185">Reference proteome</keyword>
<feature type="compositionally biased region" description="Basic and acidic residues" evidence="1">
    <location>
        <begin position="41"/>
        <end position="55"/>
    </location>
</feature>
<dbReference type="PROSITE" id="PS50887">
    <property type="entry name" value="GGDEF"/>
    <property type="match status" value="1"/>
</dbReference>
<comment type="caution">
    <text evidence="3">The sequence shown here is derived from an EMBL/GenBank/DDBJ whole genome shotgun (WGS) entry which is preliminary data.</text>
</comment>
<dbReference type="RefSeq" id="WP_209793983.1">
    <property type="nucleotide sequence ID" value="NZ_JAGIQF010000004.1"/>
</dbReference>
<feature type="domain" description="GGDEF" evidence="2">
    <location>
        <begin position="1"/>
        <end position="48"/>
    </location>
</feature>
<reference evidence="3 4" key="1">
    <citation type="submission" date="2021-03" db="EMBL/GenBank/DDBJ databases">
        <title>Plant growth promoting bacteria isolated from wild legumes nodules and trapping Phaseolus vulgaris L. nodules in the center and southern Mexico.</title>
        <authorList>
            <person name="Estrada P."/>
        </authorList>
    </citation>
    <scope>NUCLEOTIDE SEQUENCE [LARGE SCALE GENOMIC DNA]</scope>
    <source>
        <strain evidence="3 4">MaGu-431</strain>
    </source>
</reference>